<evidence type="ECO:0000313" key="5">
    <source>
        <dbReference type="EMBL" id="KAG8507468.1"/>
    </source>
</evidence>
<name>A0A8J5ZMS5_GALPY</name>
<evidence type="ECO:0000256" key="3">
    <source>
        <dbReference type="SAM" id="Phobius"/>
    </source>
</evidence>
<keyword evidence="2" id="KW-0325">Glycoprotein</keyword>
<sequence length="239" mass="25547">TTPEIAITYKVLEVFPKCRRVLITCHLPQEAPPITYSLWGSQNIEVAKKVVQTQDTASFNINITLKSRADLLTYSCQASSRGRHAVSAKLQMYWELWTKPVSQVQADFTLLGNASAPRVAITCQAASGSPPITYSLVGKDGRIHMQQSPSYGQPAVFSFPVTHTPTWVQCQAANDVGVQSSPPILVPPGKRASCGRSRAAGAPGWAGYLAQGPIVALASSLTSIIAVTCGILGWSAVPR</sequence>
<keyword evidence="3" id="KW-0812">Transmembrane</keyword>
<dbReference type="AlphaFoldDB" id="A0A8J5ZMS5"/>
<dbReference type="OrthoDB" id="9524734at2759"/>
<proteinExistence type="predicted"/>
<keyword evidence="1" id="KW-0732">Signal</keyword>
<organism evidence="5 6">
    <name type="scientific">Galemys pyrenaicus</name>
    <name type="common">Iberian desman</name>
    <name type="synonym">Pyrenean desman</name>
    <dbReference type="NCBI Taxonomy" id="202257"/>
    <lineage>
        <taxon>Eukaryota</taxon>
        <taxon>Metazoa</taxon>
        <taxon>Chordata</taxon>
        <taxon>Craniata</taxon>
        <taxon>Vertebrata</taxon>
        <taxon>Euteleostomi</taxon>
        <taxon>Mammalia</taxon>
        <taxon>Eutheria</taxon>
        <taxon>Laurasiatheria</taxon>
        <taxon>Eulipotyphla</taxon>
        <taxon>Talpidae</taxon>
        <taxon>Galemys</taxon>
    </lineage>
</organism>
<keyword evidence="3" id="KW-0472">Membrane</keyword>
<protein>
    <submittedName>
        <fullName evidence="5">Protein IL-40</fullName>
    </submittedName>
</protein>
<feature type="domain" description="Ig-like" evidence="4">
    <location>
        <begin position="3"/>
        <end position="87"/>
    </location>
</feature>
<dbReference type="PROSITE" id="PS50835">
    <property type="entry name" value="IG_LIKE"/>
    <property type="match status" value="1"/>
</dbReference>
<evidence type="ECO:0000256" key="1">
    <source>
        <dbReference type="ARBA" id="ARBA00022729"/>
    </source>
</evidence>
<keyword evidence="6" id="KW-1185">Reference proteome</keyword>
<feature type="non-terminal residue" evidence="5">
    <location>
        <position position="1"/>
    </location>
</feature>
<evidence type="ECO:0000256" key="2">
    <source>
        <dbReference type="ARBA" id="ARBA00023180"/>
    </source>
</evidence>
<feature type="transmembrane region" description="Helical" evidence="3">
    <location>
        <begin position="214"/>
        <end position="237"/>
    </location>
</feature>
<gene>
    <name evidence="5" type="ORF">J0S82_013170</name>
</gene>
<evidence type="ECO:0000259" key="4">
    <source>
        <dbReference type="PROSITE" id="PS50835"/>
    </source>
</evidence>
<comment type="caution">
    <text evidence="5">The sequence shown here is derived from an EMBL/GenBank/DDBJ whole genome shotgun (WGS) entry which is preliminary data.</text>
</comment>
<accession>A0A8J5ZMS5</accession>
<evidence type="ECO:0000313" key="6">
    <source>
        <dbReference type="Proteomes" id="UP000700334"/>
    </source>
</evidence>
<dbReference type="InterPro" id="IPR040878">
    <property type="entry name" value="IL-40-like_Ig"/>
</dbReference>
<keyword evidence="3" id="KW-1133">Transmembrane helix</keyword>
<reference evidence="5" key="1">
    <citation type="journal article" date="2021" name="Evol. Appl.">
        <title>The genome of the Pyrenean desman and the effects of bottlenecks and inbreeding on the genomic landscape of an endangered species.</title>
        <authorList>
            <person name="Escoda L."/>
            <person name="Castresana J."/>
        </authorList>
    </citation>
    <scope>NUCLEOTIDE SEQUENCE</scope>
    <source>
        <strain evidence="5">IBE-C5619</strain>
    </source>
</reference>
<dbReference type="InterPro" id="IPR007110">
    <property type="entry name" value="Ig-like_dom"/>
</dbReference>
<dbReference type="Pfam" id="PF17736">
    <property type="entry name" value="Ig_C17orf99"/>
    <property type="match status" value="2"/>
</dbReference>
<dbReference type="EMBL" id="JAGFMF010012102">
    <property type="protein sequence ID" value="KAG8507468.1"/>
    <property type="molecule type" value="Genomic_DNA"/>
</dbReference>
<dbReference type="Proteomes" id="UP000700334">
    <property type="component" value="Unassembled WGS sequence"/>
</dbReference>